<evidence type="ECO:0000313" key="5">
    <source>
        <dbReference type="Proteomes" id="UP000178428"/>
    </source>
</evidence>
<evidence type="ECO:0000256" key="1">
    <source>
        <dbReference type="ARBA" id="ARBA00023002"/>
    </source>
</evidence>
<dbReference type="PANTHER" id="PTHR11133:SF22">
    <property type="entry name" value="ALPHA-AMINOADIPIC SEMIALDEHYDE SYNTHASE, MITOCHONDRIAL"/>
    <property type="match status" value="1"/>
</dbReference>
<reference evidence="4 5" key="1">
    <citation type="journal article" date="2016" name="Nat. Commun.">
        <title>Thousands of microbial genomes shed light on interconnected biogeochemical processes in an aquifer system.</title>
        <authorList>
            <person name="Anantharaman K."/>
            <person name="Brown C.T."/>
            <person name="Hug L.A."/>
            <person name="Sharon I."/>
            <person name="Castelle C.J."/>
            <person name="Probst A.J."/>
            <person name="Thomas B.C."/>
            <person name="Singh A."/>
            <person name="Wilkins M.J."/>
            <person name="Karaoz U."/>
            <person name="Brodie E.L."/>
            <person name="Williams K.H."/>
            <person name="Hubbard S.S."/>
            <person name="Banfield J.F."/>
        </authorList>
    </citation>
    <scope>NUCLEOTIDE SEQUENCE [LARGE SCALE GENOMIC DNA]</scope>
</reference>
<dbReference type="EMBL" id="MHMR01000021">
    <property type="protein sequence ID" value="OGZ30454.1"/>
    <property type="molecule type" value="Genomic_DNA"/>
</dbReference>
<accession>A0A1G2EXB4</accession>
<evidence type="ECO:0000313" key="4">
    <source>
        <dbReference type="EMBL" id="OGZ30454.1"/>
    </source>
</evidence>
<organism evidence="4 5">
    <name type="scientific">Candidatus Niyogibacteria bacterium RIFCSPLOWO2_02_FULL_45_13</name>
    <dbReference type="NCBI Taxonomy" id="1801725"/>
    <lineage>
        <taxon>Bacteria</taxon>
        <taxon>Candidatus Niyogiibacteriota</taxon>
    </lineage>
</organism>
<dbReference type="STRING" id="1801725.A3J00_04265"/>
<dbReference type="InterPro" id="IPR036291">
    <property type="entry name" value="NAD(P)-bd_dom_sf"/>
</dbReference>
<comment type="caution">
    <text evidence="4">The sequence shown here is derived from an EMBL/GenBank/DDBJ whole genome shotgun (WGS) entry which is preliminary data.</text>
</comment>
<dbReference type="AlphaFoldDB" id="A0A1G2EXB4"/>
<dbReference type="Gene3D" id="3.40.50.720">
    <property type="entry name" value="NAD(P)-binding Rossmann-like Domain"/>
    <property type="match status" value="1"/>
</dbReference>
<dbReference type="GO" id="GO:0016491">
    <property type="term" value="F:oxidoreductase activity"/>
    <property type="evidence" value="ECO:0007669"/>
    <property type="project" value="UniProtKB-KW"/>
</dbReference>
<sequence>MANFIIFGAGRQGFALGYFLAKHYGANQIAFVDIDKKRAAKTAIELKKLLGPECKTAFLNAVVEDCDNKAVKLVSRFNVLISALPHRFNLELTKLAIKAGTNYCDYGFDEGVVARQLELDESAKEKNVTVIPNCGVEPGLSDIVAVGGAKKWQANGVEIYVGGIASKPKTAFRYAKLFAGVFDEYVGKTVVLEDGEIKEVEALGGYSLIESGDCEEDYEAFYTRMPFGPTAKALQNAGVKNAFSKTLRPKGHHQVLMALKELGLLSEKPLWVGVNRIIPLEITERLFDQNMPEAEKDYMIFRVVFKKDWKKIQQIETTIYCNRETGLSAMQIATSSVVAAIAQKLSRKKFPAGVYLPHEVADFEDILGELIKMKIAPIMTLEPFLENKEGEG</sequence>
<dbReference type="InterPro" id="IPR051168">
    <property type="entry name" value="AASS"/>
</dbReference>
<dbReference type="Pfam" id="PF03435">
    <property type="entry name" value="Sacchrp_dh_NADP"/>
    <property type="match status" value="1"/>
</dbReference>
<dbReference type="InterPro" id="IPR005097">
    <property type="entry name" value="Sacchrp_dh_NADP-bd"/>
</dbReference>
<name>A0A1G2EXB4_9BACT</name>
<evidence type="ECO:0008006" key="6">
    <source>
        <dbReference type="Google" id="ProtNLM"/>
    </source>
</evidence>
<dbReference type="Proteomes" id="UP000178428">
    <property type="component" value="Unassembled WGS sequence"/>
</dbReference>
<dbReference type="InterPro" id="IPR032095">
    <property type="entry name" value="Sacchrp_dh-like_C"/>
</dbReference>
<dbReference type="Pfam" id="PF16653">
    <property type="entry name" value="Sacchrp_dh_C"/>
    <property type="match status" value="1"/>
</dbReference>
<dbReference type="SUPFAM" id="SSF51735">
    <property type="entry name" value="NAD(P)-binding Rossmann-fold domains"/>
    <property type="match status" value="1"/>
</dbReference>
<proteinExistence type="predicted"/>
<gene>
    <name evidence="4" type="ORF">A3J00_04265</name>
</gene>
<feature type="domain" description="Saccharopine dehydrogenase NADP binding" evidence="2">
    <location>
        <begin position="5"/>
        <end position="131"/>
    </location>
</feature>
<evidence type="ECO:0000259" key="2">
    <source>
        <dbReference type="Pfam" id="PF03435"/>
    </source>
</evidence>
<evidence type="ECO:0000259" key="3">
    <source>
        <dbReference type="Pfam" id="PF16653"/>
    </source>
</evidence>
<dbReference type="SUPFAM" id="SSF55347">
    <property type="entry name" value="Glyceraldehyde-3-phosphate dehydrogenase-like, C-terminal domain"/>
    <property type="match status" value="1"/>
</dbReference>
<keyword evidence="1" id="KW-0560">Oxidoreductase</keyword>
<dbReference type="Gene3D" id="3.30.360.10">
    <property type="entry name" value="Dihydrodipicolinate Reductase, domain 2"/>
    <property type="match status" value="1"/>
</dbReference>
<feature type="domain" description="Saccharopine dehydrogenase-like C-terminal" evidence="3">
    <location>
        <begin position="135"/>
        <end position="373"/>
    </location>
</feature>
<dbReference type="PANTHER" id="PTHR11133">
    <property type="entry name" value="SACCHAROPINE DEHYDROGENASE"/>
    <property type="match status" value="1"/>
</dbReference>
<protein>
    <recommendedName>
        <fullName evidence="6">Saccharopine dehydrogenase</fullName>
    </recommendedName>
</protein>